<dbReference type="InterPro" id="IPR007110">
    <property type="entry name" value="Ig-like_dom"/>
</dbReference>
<dbReference type="PANTHER" id="PTHR13723:SF313">
    <property type="entry name" value="PEPTIDASE M12B DOMAIN-CONTAINING PROTEIN"/>
    <property type="match status" value="1"/>
</dbReference>
<dbReference type="GO" id="GO:0004222">
    <property type="term" value="F:metalloendopeptidase activity"/>
    <property type="evidence" value="ECO:0007669"/>
    <property type="project" value="TreeGrafter"/>
</dbReference>
<dbReference type="InterPro" id="IPR045371">
    <property type="entry name" value="ADAMTS_CR_3"/>
</dbReference>
<feature type="disulfide bond" evidence="6">
    <location>
        <begin position="52"/>
        <end position="84"/>
    </location>
</feature>
<dbReference type="InterPro" id="IPR050439">
    <property type="entry name" value="ADAMTS_ADAMTS-like"/>
</dbReference>
<organism evidence="10 11">
    <name type="scientific">Eptatretus burgeri</name>
    <name type="common">Inshore hagfish</name>
    <dbReference type="NCBI Taxonomy" id="7764"/>
    <lineage>
        <taxon>Eukaryota</taxon>
        <taxon>Metazoa</taxon>
        <taxon>Chordata</taxon>
        <taxon>Craniata</taxon>
        <taxon>Vertebrata</taxon>
        <taxon>Cyclostomata</taxon>
        <taxon>Myxini</taxon>
        <taxon>Myxiniformes</taxon>
        <taxon>Myxinidae</taxon>
        <taxon>Eptatretinae</taxon>
        <taxon>Eptatretus</taxon>
    </lineage>
</organism>
<dbReference type="GO" id="GO:0006508">
    <property type="term" value="P:proteolysis"/>
    <property type="evidence" value="ECO:0007669"/>
    <property type="project" value="TreeGrafter"/>
</dbReference>
<dbReference type="SMART" id="SM00209">
    <property type="entry name" value="TSP1"/>
    <property type="match status" value="11"/>
</dbReference>
<proteinExistence type="predicted"/>
<sequence>TNLSARTLRGTQTKTMHYFMISKRTYHSKFEEDETDTTWDLWGLWSECSRTCDGGASYSMRRCLPGGSCVGRSIRYKSCSTEDCSSDSGDFRAQQCSAHNDMQHGGGLHEWLSVHDDPTSPCSLRCRARGSGIIVELAPKVLDGTRCYPGSLDMCISGICQAVGCDRRLGSRAREDNCGVCNGDGSSCRLVRDQYRPQPGVNKPEDTVIVIPYGSRHVKITLKGPDDLHIRTKTLQGHLGELSFMGNGSYEVENSSAVLQIFPTRKVLTIAGPIHADFTILDTAPGDSVVLFLFYQPIPHRWRRTDFFPCSSTCGGGYQLTSAECVDVRSRRVVSDHYCNYYPENKKPKPKLRECSFDLCPARLETKLTVPFLHFHGRSWDMSPWTSCSTSCGGGTQTRSVACVEEDSQGILTHMEEWKCTYAMRPPAVQPCKLFDCPKWMSQEWSPCTVTCGQGLRYRVVLCINHAGEHVGGCNSQIKPHVKEDCIASVPCFRPRVSACFLPHSWSACSVSCGAGQRTRALRCHVLLPFSQSVVQLPLEECLEAAGPPPPTQEPCFLAPCPGDGGSHEESTSTKSPQFDWEYGGFTHICSSSCGAGVQSRQVRCLRVLSHEADGAAVLADGSCSMAWPAEVEACNQRDCPPTWHTGHWNDVCYSHCGSPMRSRVVECRKTQADGGFLRLQDDLCTRPKPESFIYCAQKDCLAEWHASEWGQCSASCGAGIQQRDVSCQRLMGQGIIVKINVTECSRLEKPTITRPCLLQRCPGISTQKHSYEDRVYIPSPYDKIVSFPAGSIAYVFPKTTLVLKCPLQRFLRSRVRWEKDGEQIFPSPHHSLTRGGCLKIRCLQADDAGIYTCAVGTVKGSFIVKLISTEPGVNGPTLDISARHGVKPHHSLRLVEQKGGKREAEKNMLVPPAPPPMLLRLLSTGDGRRKGFSPLEDNESSMHSDEKHFELSVEDLSRKRRLDSSRSSSNAPRIASAAHNVPWLPARPPESYSHPQGVDSNSFGQKWTHLIQRYHGKSIIVQTIFFSRILRLPDRSLKILNPVESDAGVYTCTVSTDSGSDSESVLIAFAGTQSRWHEIPLVRRKKKMILQSKSSFFSFLSHTSSSCLITCHYYKLFCFSPFLSAHHSSRTNSAWFLHAGCPVLCSSSNIIKWFWKGQPLEITPLLNTQLRKKLKYFLYTCAPNTEYHWLTGSSISCSASCGGSGVARPSLQCIYNGVRPVFDSFCAGLPQPTIHSQPCNIRNCPPEWIIGPWSTCSPPCGSGMRRRSLSCQKLSASGVSLNIPIRLCPAPRPPDNEACGDIACLAWAVTPWGECTSQCVGPELGSQYRQVLCFFPNGTAAPDVLCDPKIRPGRMQNCSLSLCNVKWYTGHWAECTASCGMHGFQSRHVVCAYLWPGRTSPDHLCTWTAKPQTWRRCNIVPCMENCRDSSHYCETVRRLLLCQLSSYRARCCQACHGA</sequence>
<evidence type="ECO:0000313" key="11">
    <source>
        <dbReference type="Proteomes" id="UP000694388"/>
    </source>
</evidence>
<dbReference type="InterPro" id="IPR036383">
    <property type="entry name" value="TSP1_rpt_sf"/>
</dbReference>
<name>A0A8C4Q6Q0_EPTBU</name>
<dbReference type="GO" id="GO:0031012">
    <property type="term" value="C:extracellular matrix"/>
    <property type="evidence" value="ECO:0007669"/>
    <property type="project" value="TreeGrafter"/>
</dbReference>
<dbReference type="FunFam" id="2.20.100.10:FF:000009">
    <property type="entry name" value="ADAMTS-like protein 3 isoform A"/>
    <property type="match status" value="1"/>
</dbReference>
<dbReference type="InterPro" id="IPR003599">
    <property type="entry name" value="Ig_sub"/>
</dbReference>
<dbReference type="Ensembl" id="ENSEBUT00000011405.1">
    <property type="protein sequence ID" value="ENSEBUP00000010852.1"/>
    <property type="gene ID" value="ENSEBUG00000006921.1"/>
</dbReference>
<dbReference type="PRINTS" id="PR01857">
    <property type="entry name" value="ADAMTSFAMILY"/>
</dbReference>
<evidence type="ECO:0000256" key="2">
    <source>
        <dbReference type="ARBA" id="ARBA00022525"/>
    </source>
</evidence>
<evidence type="ECO:0000256" key="7">
    <source>
        <dbReference type="SAM" id="MobiDB-lite"/>
    </source>
</evidence>
<feature type="compositionally biased region" description="Basic and acidic residues" evidence="7">
    <location>
        <begin position="941"/>
        <end position="958"/>
    </location>
</feature>
<dbReference type="GO" id="GO:0030198">
    <property type="term" value="P:extracellular matrix organization"/>
    <property type="evidence" value="ECO:0007669"/>
    <property type="project" value="InterPro"/>
</dbReference>
<protein>
    <submittedName>
        <fullName evidence="10">ADAMTS like 1</fullName>
    </submittedName>
</protein>
<keyword evidence="4" id="KW-0677">Repeat</keyword>
<dbReference type="SUPFAM" id="SSF48726">
    <property type="entry name" value="Immunoglobulin"/>
    <property type="match status" value="2"/>
</dbReference>
<keyword evidence="2" id="KW-0964">Secreted</keyword>
<evidence type="ECO:0000256" key="5">
    <source>
        <dbReference type="ARBA" id="ARBA00023157"/>
    </source>
</evidence>
<dbReference type="Proteomes" id="UP000694388">
    <property type="component" value="Unplaced"/>
</dbReference>
<feature type="compositionally biased region" description="Low complexity" evidence="7">
    <location>
        <begin position="966"/>
        <end position="979"/>
    </location>
</feature>
<dbReference type="GO" id="GO:0005576">
    <property type="term" value="C:extracellular region"/>
    <property type="evidence" value="ECO:0007669"/>
    <property type="project" value="UniProtKB-SubCell"/>
</dbReference>
<dbReference type="InterPro" id="IPR013273">
    <property type="entry name" value="ADAMTS/ADAMTS-like"/>
</dbReference>
<feature type="region of interest" description="Disordered" evidence="7">
    <location>
        <begin position="930"/>
        <end position="981"/>
    </location>
</feature>
<evidence type="ECO:0000259" key="9">
    <source>
        <dbReference type="PROSITE" id="PS50900"/>
    </source>
</evidence>
<dbReference type="Pfam" id="PF19236">
    <property type="entry name" value="ADAMTS_CR_3"/>
    <property type="match status" value="1"/>
</dbReference>
<dbReference type="Gene3D" id="2.60.40.10">
    <property type="entry name" value="Immunoglobulins"/>
    <property type="match status" value="2"/>
</dbReference>
<dbReference type="Gene3D" id="2.20.100.10">
    <property type="entry name" value="Thrombospondin type-1 (TSP1) repeat"/>
    <property type="match status" value="8"/>
</dbReference>
<dbReference type="OMA" id="VECVHIR"/>
<dbReference type="PROSITE" id="PS50900">
    <property type="entry name" value="PLAC"/>
    <property type="match status" value="1"/>
</dbReference>
<dbReference type="FunFam" id="2.20.100.10:FF:000005">
    <property type="entry name" value="ADAM metallopeptidase with thrombospondin type 1 motif 9"/>
    <property type="match status" value="1"/>
</dbReference>
<dbReference type="SUPFAM" id="SSF82895">
    <property type="entry name" value="TSP-1 type 1 repeat"/>
    <property type="match status" value="10"/>
</dbReference>
<evidence type="ECO:0000256" key="3">
    <source>
        <dbReference type="ARBA" id="ARBA00022729"/>
    </source>
</evidence>
<dbReference type="PROSITE" id="PS50835">
    <property type="entry name" value="IG_LIKE"/>
    <property type="match status" value="1"/>
</dbReference>
<evidence type="ECO:0000256" key="4">
    <source>
        <dbReference type="ARBA" id="ARBA00022737"/>
    </source>
</evidence>
<dbReference type="PROSITE" id="PS50092">
    <property type="entry name" value="TSP1"/>
    <property type="match status" value="6"/>
</dbReference>
<keyword evidence="11" id="KW-1185">Reference proteome</keyword>
<dbReference type="PANTHER" id="PTHR13723">
    <property type="entry name" value="ADAMTS A DISINTEGRIN AND METALLOPROTEASE WITH THROMBOSPONDIN MOTIFS PROTEASE"/>
    <property type="match status" value="1"/>
</dbReference>
<evidence type="ECO:0000313" key="10">
    <source>
        <dbReference type="Ensembl" id="ENSEBUP00000010852.1"/>
    </source>
</evidence>
<dbReference type="Pfam" id="PF00090">
    <property type="entry name" value="TSP_1"/>
    <property type="match status" value="1"/>
</dbReference>
<keyword evidence="5 6" id="KW-1015">Disulfide bond</keyword>
<reference evidence="10" key="2">
    <citation type="submission" date="2025-09" db="UniProtKB">
        <authorList>
            <consortium name="Ensembl"/>
        </authorList>
    </citation>
    <scope>IDENTIFICATION</scope>
</reference>
<evidence type="ECO:0000259" key="8">
    <source>
        <dbReference type="PROSITE" id="PS50835"/>
    </source>
</evidence>
<reference evidence="10" key="1">
    <citation type="submission" date="2025-08" db="UniProtKB">
        <authorList>
            <consortium name="Ensembl"/>
        </authorList>
    </citation>
    <scope>IDENTIFICATION</scope>
</reference>
<dbReference type="Pfam" id="PF19030">
    <property type="entry name" value="TSP1_ADAMTS"/>
    <property type="match status" value="10"/>
</dbReference>
<dbReference type="InterPro" id="IPR010909">
    <property type="entry name" value="PLAC"/>
</dbReference>
<dbReference type="Gene3D" id="2.60.120.830">
    <property type="match status" value="1"/>
</dbReference>
<feature type="disulfide bond" evidence="6">
    <location>
        <begin position="48"/>
        <end position="79"/>
    </location>
</feature>
<dbReference type="InterPro" id="IPR000884">
    <property type="entry name" value="TSP1_rpt"/>
</dbReference>
<dbReference type="GeneTree" id="ENSGT00940000156243"/>
<feature type="disulfide bond" evidence="6">
    <location>
        <begin position="63"/>
        <end position="69"/>
    </location>
</feature>
<dbReference type="CDD" id="cd00096">
    <property type="entry name" value="Ig"/>
    <property type="match status" value="1"/>
</dbReference>
<comment type="subcellular location">
    <subcellularLocation>
        <location evidence="1">Secreted</location>
    </subcellularLocation>
</comment>
<evidence type="ECO:0000256" key="1">
    <source>
        <dbReference type="ARBA" id="ARBA00004613"/>
    </source>
</evidence>
<feature type="region of interest" description="Disordered" evidence="7">
    <location>
        <begin position="898"/>
        <end position="917"/>
    </location>
</feature>
<accession>A0A8C4Q6Q0</accession>
<feature type="domain" description="Ig-like" evidence="8">
    <location>
        <begin position="789"/>
        <end position="856"/>
    </location>
</feature>
<dbReference type="SMART" id="SM00409">
    <property type="entry name" value="IG"/>
    <property type="match status" value="2"/>
</dbReference>
<feature type="domain" description="PLAC" evidence="9">
    <location>
        <begin position="1423"/>
        <end position="1459"/>
    </location>
</feature>
<keyword evidence="3" id="KW-0732">Signal</keyword>
<evidence type="ECO:0000256" key="6">
    <source>
        <dbReference type="PIRSR" id="PIRSR613273-3"/>
    </source>
</evidence>
<dbReference type="InterPro" id="IPR013783">
    <property type="entry name" value="Ig-like_fold"/>
</dbReference>
<dbReference type="InterPro" id="IPR036179">
    <property type="entry name" value="Ig-like_dom_sf"/>
</dbReference>
<feature type="compositionally biased region" description="Basic and acidic residues" evidence="7">
    <location>
        <begin position="898"/>
        <end position="907"/>
    </location>
</feature>